<dbReference type="EMBL" id="MPUH01000004">
    <property type="protein sequence ID" value="OMJ96026.1"/>
    <property type="molecule type" value="Genomic_DNA"/>
</dbReference>
<evidence type="ECO:0000313" key="2">
    <source>
        <dbReference type="Proteomes" id="UP000187209"/>
    </source>
</evidence>
<accession>A0A1R2D490</accession>
<comment type="caution">
    <text evidence="1">The sequence shown here is derived from an EMBL/GenBank/DDBJ whole genome shotgun (WGS) entry which is preliminary data.</text>
</comment>
<proteinExistence type="predicted"/>
<name>A0A1R2D490_9CILI</name>
<organism evidence="1 2">
    <name type="scientific">Stentor coeruleus</name>
    <dbReference type="NCBI Taxonomy" id="5963"/>
    <lineage>
        <taxon>Eukaryota</taxon>
        <taxon>Sar</taxon>
        <taxon>Alveolata</taxon>
        <taxon>Ciliophora</taxon>
        <taxon>Postciliodesmatophora</taxon>
        <taxon>Heterotrichea</taxon>
        <taxon>Heterotrichida</taxon>
        <taxon>Stentoridae</taxon>
        <taxon>Stentor</taxon>
    </lineage>
</organism>
<evidence type="ECO:0008006" key="3">
    <source>
        <dbReference type="Google" id="ProtNLM"/>
    </source>
</evidence>
<reference evidence="1 2" key="1">
    <citation type="submission" date="2016-11" db="EMBL/GenBank/DDBJ databases">
        <title>The macronuclear genome of Stentor coeruleus: a giant cell with tiny introns.</title>
        <authorList>
            <person name="Slabodnick M."/>
            <person name="Ruby J.G."/>
            <person name="Reiff S.B."/>
            <person name="Swart E.C."/>
            <person name="Gosai S."/>
            <person name="Prabakaran S."/>
            <person name="Witkowska E."/>
            <person name="Larue G.E."/>
            <person name="Fisher S."/>
            <person name="Freeman R.M."/>
            <person name="Gunawardena J."/>
            <person name="Chu W."/>
            <person name="Stover N.A."/>
            <person name="Gregory B.D."/>
            <person name="Nowacki M."/>
            <person name="Derisi J."/>
            <person name="Roy S.W."/>
            <person name="Marshall W.F."/>
            <person name="Sood P."/>
        </authorList>
    </citation>
    <scope>NUCLEOTIDE SEQUENCE [LARGE SCALE GENOMIC DNA]</scope>
    <source>
        <strain evidence="1">WM001</strain>
    </source>
</reference>
<dbReference type="AlphaFoldDB" id="A0A1R2D490"/>
<evidence type="ECO:0000313" key="1">
    <source>
        <dbReference type="EMBL" id="OMJ96026.1"/>
    </source>
</evidence>
<sequence length="279" mass="31951">MERIRVSSKGKYLIDSNRSALKEIFAKHISENEGKFITFSQLFKFCTKVKLHPDLITSSDLKRIASLILGKSITEEKSSELTYLHFEKILKNISELCFPSGNSIKQLISHIKPLCQVFFSVNLATVTPLSNNIRRLSPSKMLVQHPATVRNSNQTSRNLKALNNSTSQKFFFKSDSISSHRESAVNATSASKVRSPKLKIISIREKIIVKGKLEKIVEAFNRLKGGMKCTIYFSRHKKAILKMVEKIDQANIRIRWAIKASFNIWRIKIHLQKNRSRFS</sequence>
<dbReference type="Proteomes" id="UP000187209">
    <property type="component" value="Unassembled WGS sequence"/>
</dbReference>
<keyword evidence="2" id="KW-1185">Reference proteome</keyword>
<dbReference type="OrthoDB" id="324578at2759"/>
<protein>
    <recommendedName>
        <fullName evidence="3">EF-hand domain-containing protein</fullName>
    </recommendedName>
</protein>
<gene>
    <name evidence="1" type="ORF">SteCoe_402</name>
</gene>